<proteinExistence type="predicted"/>
<evidence type="ECO:0008006" key="4">
    <source>
        <dbReference type="Google" id="ProtNLM"/>
    </source>
</evidence>
<protein>
    <recommendedName>
        <fullName evidence="4">Rod shape-determining protein MreD</fullName>
    </recommendedName>
</protein>
<accession>A0A017SYM2</accession>
<keyword evidence="1" id="KW-0812">Transmembrane</keyword>
<feature type="transmembrane region" description="Helical" evidence="1">
    <location>
        <begin position="67"/>
        <end position="91"/>
    </location>
</feature>
<dbReference type="EMBL" id="ASRX01000067">
    <property type="protein sequence ID" value="EYF02054.1"/>
    <property type="molecule type" value="Genomic_DNA"/>
</dbReference>
<keyword evidence="3" id="KW-1185">Reference proteome</keyword>
<dbReference type="AlphaFoldDB" id="A0A017SYM2"/>
<feature type="transmembrane region" description="Helical" evidence="1">
    <location>
        <begin position="132"/>
        <end position="153"/>
    </location>
</feature>
<feature type="transmembrane region" description="Helical" evidence="1">
    <location>
        <begin position="36"/>
        <end position="61"/>
    </location>
</feature>
<gene>
    <name evidence="2" type="ORF">CAP_7533</name>
</gene>
<name>A0A017SYM2_9BACT</name>
<sequence length="175" mass="18369">MRNSAFLAVGIALLVVQSNLFRLIGKLDIPGVTPSLLLPLIVFMGVHEYSIARGAALAFLLGYLLDLFAGAPVGLFTFITVTTFIVARAAGVRLAAQTFLTKLALAFVFALVEGVLVVILTAIFGGDAARPRALALLVAPHAVSTAILAPLVFRLAERVHQVTITVPRPGEGGAR</sequence>
<dbReference type="STRING" id="1192034.CAP_7533"/>
<organism evidence="2 3">
    <name type="scientific">Chondromyces apiculatus DSM 436</name>
    <dbReference type="NCBI Taxonomy" id="1192034"/>
    <lineage>
        <taxon>Bacteria</taxon>
        <taxon>Pseudomonadati</taxon>
        <taxon>Myxococcota</taxon>
        <taxon>Polyangia</taxon>
        <taxon>Polyangiales</taxon>
        <taxon>Polyangiaceae</taxon>
        <taxon>Chondromyces</taxon>
    </lineage>
</organism>
<keyword evidence="1" id="KW-0472">Membrane</keyword>
<dbReference type="Proteomes" id="UP000019678">
    <property type="component" value="Unassembled WGS sequence"/>
</dbReference>
<evidence type="ECO:0000313" key="3">
    <source>
        <dbReference type="Proteomes" id="UP000019678"/>
    </source>
</evidence>
<evidence type="ECO:0000256" key="1">
    <source>
        <dbReference type="SAM" id="Phobius"/>
    </source>
</evidence>
<feature type="transmembrane region" description="Helical" evidence="1">
    <location>
        <begin position="103"/>
        <end position="126"/>
    </location>
</feature>
<evidence type="ECO:0000313" key="2">
    <source>
        <dbReference type="EMBL" id="EYF02054.1"/>
    </source>
</evidence>
<reference evidence="2 3" key="1">
    <citation type="submission" date="2013-05" db="EMBL/GenBank/DDBJ databases">
        <title>Genome assembly of Chondromyces apiculatus DSM 436.</title>
        <authorList>
            <person name="Sharma G."/>
            <person name="Khatri I."/>
            <person name="Kaur C."/>
            <person name="Mayilraj S."/>
            <person name="Subramanian S."/>
        </authorList>
    </citation>
    <scope>NUCLEOTIDE SEQUENCE [LARGE SCALE GENOMIC DNA]</scope>
    <source>
        <strain evidence="2 3">DSM 436</strain>
    </source>
</reference>
<comment type="caution">
    <text evidence="2">The sequence shown here is derived from an EMBL/GenBank/DDBJ whole genome shotgun (WGS) entry which is preliminary data.</text>
</comment>
<feature type="transmembrane region" description="Helical" evidence="1">
    <location>
        <begin position="6"/>
        <end position="24"/>
    </location>
</feature>
<keyword evidence="1" id="KW-1133">Transmembrane helix</keyword>
<dbReference type="OrthoDB" id="5511578at2"/>